<sequence>MWFLFSGPRDFTSSCLTLLISVGCTYFREQYSSYGSTCRDPRGLRASSQWSYVRPRQQHAWSCSQYGRAFILQVTSVFPG</sequence>
<name>A0A8R7V5D4_TRIUA</name>
<dbReference type="AlphaFoldDB" id="A0A8R7V5D4"/>
<evidence type="ECO:0000313" key="1">
    <source>
        <dbReference type="EnsemblPlants" id="TuG1812G0700002715.01.T02.cds245348"/>
    </source>
</evidence>
<reference evidence="1" key="2">
    <citation type="submission" date="2018-03" db="EMBL/GenBank/DDBJ databases">
        <title>The Triticum urartu genome reveals the dynamic nature of wheat genome evolution.</title>
        <authorList>
            <person name="Ling H."/>
            <person name="Ma B."/>
            <person name="Shi X."/>
            <person name="Liu H."/>
            <person name="Dong L."/>
            <person name="Sun H."/>
            <person name="Cao Y."/>
            <person name="Gao Q."/>
            <person name="Zheng S."/>
            <person name="Li Y."/>
            <person name="Yu Y."/>
            <person name="Du H."/>
            <person name="Qi M."/>
            <person name="Li Y."/>
            <person name="Yu H."/>
            <person name="Cui Y."/>
            <person name="Wang N."/>
            <person name="Chen C."/>
            <person name="Wu H."/>
            <person name="Zhao Y."/>
            <person name="Zhang J."/>
            <person name="Li Y."/>
            <person name="Zhou W."/>
            <person name="Zhang B."/>
            <person name="Hu W."/>
            <person name="Eijk M."/>
            <person name="Tang J."/>
            <person name="Witsenboer H."/>
            <person name="Zhao S."/>
            <person name="Li Z."/>
            <person name="Zhang A."/>
            <person name="Wang D."/>
            <person name="Liang C."/>
        </authorList>
    </citation>
    <scope>NUCLEOTIDE SEQUENCE [LARGE SCALE GENOMIC DNA]</scope>
    <source>
        <strain evidence="1">cv. G1812</strain>
    </source>
</reference>
<keyword evidence="2" id="KW-1185">Reference proteome</keyword>
<proteinExistence type="predicted"/>
<dbReference type="EnsemblPlants" id="TuG1812G0700002715.01.T02">
    <property type="protein sequence ID" value="TuG1812G0700002715.01.T02.cds245348"/>
    <property type="gene ID" value="TuG1812G0700002715.01"/>
</dbReference>
<protein>
    <submittedName>
        <fullName evidence="1">Uncharacterized protein</fullName>
    </submittedName>
</protein>
<reference evidence="2" key="1">
    <citation type="journal article" date="2013" name="Nature">
        <title>Draft genome of the wheat A-genome progenitor Triticum urartu.</title>
        <authorList>
            <person name="Ling H.Q."/>
            <person name="Zhao S."/>
            <person name="Liu D."/>
            <person name="Wang J."/>
            <person name="Sun H."/>
            <person name="Zhang C."/>
            <person name="Fan H."/>
            <person name="Li D."/>
            <person name="Dong L."/>
            <person name="Tao Y."/>
            <person name="Gao C."/>
            <person name="Wu H."/>
            <person name="Li Y."/>
            <person name="Cui Y."/>
            <person name="Guo X."/>
            <person name="Zheng S."/>
            <person name="Wang B."/>
            <person name="Yu K."/>
            <person name="Liang Q."/>
            <person name="Yang W."/>
            <person name="Lou X."/>
            <person name="Chen J."/>
            <person name="Feng M."/>
            <person name="Jian J."/>
            <person name="Zhang X."/>
            <person name="Luo G."/>
            <person name="Jiang Y."/>
            <person name="Liu J."/>
            <person name="Wang Z."/>
            <person name="Sha Y."/>
            <person name="Zhang B."/>
            <person name="Wu H."/>
            <person name="Tang D."/>
            <person name="Shen Q."/>
            <person name="Xue P."/>
            <person name="Zou S."/>
            <person name="Wang X."/>
            <person name="Liu X."/>
            <person name="Wang F."/>
            <person name="Yang Y."/>
            <person name="An X."/>
            <person name="Dong Z."/>
            <person name="Zhang K."/>
            <person name="Zhang X."/>
            <person name="Luo M.C."/>
            <person name="Dvorak J."/>
            <person name="Tong Y."/>
            <person name="Wang J."/>
            <person name="Yang H."/>
            <person name="Li Z."/>
            <person name="Wang D."/>
            <person name="Zhang A."/>
            <person name="Wang J."/>
        </authorList>
    </citation>
    <scope>NUCLEOTIDE SEQUENCE</scope>
    <source>
        <strain evidence="2">cv. G1812</strain>
    </source>
</reference>
<dbReference type="Proteomes" id="UP000015106">
    <property type="component" value="Chromosome 7"/>
</dbReference>
<accession>A0A8R7V5D4</accession>
<dbReference type="Gramene" id="TuG1812G0700002715.01.T02">
    <property type="protein sequence ID" value="TuG1812G0700002715.01.T02.cds245348"/>
    <property type="gene ID" value="TuG1812G0700002715.01"/>
</dbReference>
<organism evidence="1 2">
    <name type="scientific">Triticum urartu</name>
    <name type="common">Red wild einkorn</name>
    <name type="synonym">Crithodium urartu</name>
    <dbReference type="NCBI Taxonomy" id="4572"/>
    <lineage>
        <taxon>Eukaryota</taxon>
        <taxon>Viridiplantae</taxon>
        <taxon>Streptophyta</taxon>
        <taxon>Embryophyta</taxon>
        <taxon>Tracheophyta</taxon>
        <taxon>Spermatophyta</taxon>
        <taxon>Magnoliopsida</taxon>
        <taxon>Liliopsida</taxon>
        <taxon>Poales</taxon>
        <taxon>Poaceae</taxon>
        <taxon>BOP clade</taxon>
        <taxon>Pooideae</taxon>
        <taxon>Triticodae</taxon>
        <taxon>Triticeae</taxon>
        <taxon>Triticinae</taxon>
        <taxon>Triticum</taxon>
    </lineage>
</organism>
<reference evidence="1" key="3">
    <citation type="submission" date="2022-06" db="UniProtKB">
        <authorList>
            <consortium name="EnsemblPlants"/>
        </authorList>
    </citation>
    <scope>IDENTIFICATION</scope>
</reference>
<evidence type="ECO:0000313" key="2">
    <source>
        <dbReference type="Proteomes" id="UP000015106"/>
    </source>
</evidence>